<comment type="subcellular location">
    <subcellularLocation>
        <location evidence="1">Cell inner membrane</location>
    </subcellularLocation>
    <subcellularLocation>
        <location evidence="2">Membrane</location>
        <topology evidence="2">Lipid-anchor</topology>
    </subcellularLocation>
</comment>
<dbReference type="PANTHER" id="PTHR30469">
    <property type="entry name" value="MULTIDRUG RESISTANCE PROTEIN MDTA"/>
    <property type="match status" value="1"/>
</dbReference>
<keyword evidence="12" id="KW-1185">Reference proteome</keyword>
<keyword evidence="6 8" id="KW-0175">Coiled coil</keyword>
<dbReference type="Pfam" id="PF25917">
    <property type="entry name" value="BSH_RND"/>
    <property type="match status" value="1"/>
</dbReference>
<evidence type="ECO:0000256" key="2">
    <source>
        <dbReference type="ARBA" id="ARBA00004635"/>
    </source>
</evidence>
<organism evidence="10 13">
    <name type="scientific">Pseudomonas delhiensis</name>
    <dbReference type="NCBI Taxonomy" id="366289"/>
    <lineage>
        <taxon>Bacteria</taxon>
        <taxon>Pseudomonadati</taxon>
        <taxon>Pseudomonadota</taxon>
        <taxon>Gammaproteobacteria</taxon>
        <taxon>Pseudomonadales</taxon>
        <taxon>Pseudomonadaceae</taxon>
        <taxon>Pseudomonas</taxon>
    </lineage>
</organism>
<dbReference type="Proteomes" id="UP000199693">
    <property type="component" value="Unassembled WGS sequence"/>
</dbReference>
<dbReference type="InterPro" id="IPR006143">
    <property type="entry name" value="RND_pump_MFP"/>
</dbReference>
<evidence type="ECO:0000313" key="10">
    <source>
        <dbReference type="EMBL" id="SDK70525.1"/>
    </source>
</evidence>
<reference evidence="10 13" key="1">
    <citation type="submission" date="2016-10" db="EMBL/GenBank/DDBJ databases">
        <authorList>
            <person name="de Groot N.N."/>
        </authorList>
    </citation>
    <scope>NUCLEOTIDE SEQUENCE [LARGE SCALE GENOMIC DNA]</scope>
    <source>
        <strain evidence="10 13">CCM 7361</strain>
    </source>
</reference>
<evidence type="ECO:0000256" key="7">
    <source>
        <dbReference type="ARBA" id="ARBA00023136"/>
    </source>
</evidence>
<dbReference type="GO" id="GO:0015562">
    <property type="term" value="F:efflux transmembrane transporter activity"/>
    <property type="evidence" value="ECO:0007669"/>
    <property type="project" value="TreeGrafter"/>
</dbReference>
<evidence type="ECO:0000259" key="9">
    <source>
        <dbReference type="PROSITE" id="PS50042"/>
    </source>
</evidence>
<dbReference type="AlphaFoldDB" id="A0A239LPN7"/>
<evidence type="ECO:0000256" key="4">
    <source>
        <dbReference type="ARBA" id="ARBA00022475"/>
    </source>
</evidence>
<dbReference type="Gene3D" id="1.10.287.470">
    <property type="entry name" value="Helix hairpin bin"/>
    <property type="match status" value="1"/>
</dbReference>
<comment type="similarity">
    <text evidence="3">Belongs to the membrane fusion protein (MFP) (TC 8.A.1) family.</text>
</comment>
<dbReference type="Proteomes" id="UP000198309">
    <property type="component" value="Unassembled WGS sequence"/>
</dbReference>
<evidence type="ECO:0000256" key="3">
    <source>
        <dbReference type="ARBA" id="ARBA00009477"/>
    </source>
</evidence>
<sequence length="383" mass="40847">MQAQGRRIGMAAGLLGVVLAGALAWGLGARQGEPRAAAAAPGVPVTLVRVVREDLAQNLAGVGTVTSLHSVLLRPQVEGQLTALLVEEGQLVERGQLLATIDDRAIAAALEQAEATRQSNQAQLRIVEQDLQRYRTLIERGSISRQILEQQEAQAAQLRATLRANQATIDAERVRLSYTRITSPVSGRVGIRNVDVGNLLRTNEDSSLFSVTQIAPISVVFALPQESLPRLQPLLGGDTPVSAYSRDGGQLLGEGRLRSIDNQVASSTGTIRVRAVFDNPEGKLWPGQFVAVDLRTGVLRGGLLLDSRAVRRGLEGAFVYRVVDGKAEVAPVRVLQEVDGRSLVEGLEAGEAVVLDGHSRLAPGARVEVLGEAPALALRRSRP</sequence>
<evidence type="ECO:0000256" key="8">
    <source>
        <dbReference type="SAM" id="Coils"/>
    </source>
</evidence>
<dbReference type="PANTHER" id="PTHR30469:SF12">
    <property type="entry name" value="MULTIDRUG RESISTANCE PROTEIN MDTA"/>
    <property type="match status" value="1"/>
</dbReference>
<gene>
    <name evidence="10" type="ORF">SAMN05216189_10483</name>
    <name evidence="11" type="ORF">SAMN06295949_12138</name>
</gene>
<dbReference type="Gene3D" id="2.40.50.100">
    <property type="match status" value="1"/>
</dbReference>
<accession>A0A239LPN7</accession>
<reference evidence="11 12" key="2">
    <citation type="submission" date="2017-06" db="EMBL/GenBank/DDBJ databases">
        <authorList>
            <person name="Varghese N."/>
            <person name="Submissions S."/>
        </authorList>
    </citation>
    <scope>NUCLEOTIDE SEQUENCE [LARGE SCALE GENOMIC DNA]</scope>
    <source>
        <strain evidence="11 12">RLD-1</strain>
    </source>
</reference>
<keyword evidence="4" id="KW-1003">Cell membrane</keyword>
<evidence type="ECO:0000256" key="6">
    <source>
        <dbReference type="ARBA" id="ARBA00023054"/>
    </source>
</evidence>
<protein>
    <submittedName>
        <fullName evidence="10">RND family efflux transporter, MFP subunit</fullName>
    </submittedName>
</protein>
<dbReference type="InterPro" id="IPR058625">
    <property type="entry name" value="MdtA-like_BSH"/>
</dbReference>
<feature type="domain" description="Cyclic nucleotide-binding" evidence="9">
    <location>
        <begin position="310"/>
        <end position="362"/>
    </location>
</feature>
<evidence type="ECO:0000256" key="5">
    <source>
        <dbReference type="ARBA" id="ARBA00022519"/>
    </source>
</evidence>
<evidence type="ECO:0000256" key="1">
    <source>
        <dbReference type="ARBA" id="ARBA00004533"/>
    </source>
</evidence>
<feature type="coiled-coil region" evidence="8">
    <location>
        <begin position="110"/>
        <end position="168"/>
    </location>
</feature>
<evidence type="ECO:0000313" key="12">
    <source>
        <dbReference type="Proteomes" id="UP000198309"/>
    </source>
</evidence>
<dbReference type="NCBIfam" id="TIGR01730">
    <property type="entry name" value="RND_mfp"/>
    <property type="match status" value="1"/>
</dbReference>
<proteinExistence type="inferred from homology"/>
<dbReference type="SUPFAM" id="SSF111369">
    <property type="entry name" value="HlyD-like secretion proteins"/>
    <property type="match status" value="1"/>
</dbReference>
<dbReference type="PROSITE" id="PS50042">
    <property type="entry name" value="CNMP_BINDING_3"/>
    <property type="match status" value="1"/>
</dbReference>
<dbReference type="InterPro" id="IPR058626">
    <property type="entry name" value="MdtA-like_b-barrel"/>
</dbReference>
<dbReference type="EMBL" id="FZPC01000021">
    <property type="protein sequence ID" value="SNT31838.1"/>
    <property type="molecule type" value="Genomic_DNA"/>
</dbReference>
<dbReference type="InterPro" id="IPR000595">
    <property type="entry name" value="cNMP-bd_dom"/>
</dbReference>
<dbReference type="Gene3D" id="2.40.420.20">
    <property type="match status" value="1"/>
</dbReference>
<name>A0A239LPN7_9PSED</name>
<keyword evidence="7" id="KW-0472">Membrane</keyword>
<dbReference type="InterPro" id="IPR058624">
    <property type="entry name" value="MdtA-like_HH"/>
</dbReference>
<dbReference type="Pfam" id="PF25944">
    <property type="entry name" value="Beta-barrel_RND"/>
    <property type="match status" value="1"/>
</dbReference>
<evidence type="ECO:0000313" key="13">
    <source>
        <dbReference type="Proteomes" id="UP000199693"/>
    </source>
</evidence>
<dbReference type="EMBL" id="FNEC01000048">
    <property type="protein sequence ID" value="SDK70525.1"/>
    <property type="molecule type" value="Genomic_DNA"/>
</dbReference>
<dbReference type="Gene3D" id="2.40.30.170">
    <property type="match status" value="1"/>
</dbReference>
<keyword evidence="5" id="KW-0997">Cell inner membrane</keyword>
<dbReference type="GO" id="GO:1990281">
    <property type="term" value="C:efflux pump complex"/>
    <property type="evidence" value="ECO:0007669"/>
    <property type="project" value="TreeGrafter"/>
</dbReference>
<evidence type="ECO:0000313" key="11">
    <source>
        <dbReference type="EMBL" id="SNT31838.1"/>
    </source>
</evidence>
<dbReference type="Pfam" id="PF25876">
    <property type="entry name" value="HH_MFP_RND"/>
    <property type="match status" value="1"/>
</dbReference>